<protein>
    <recommendedName>
        <fullName evidence="1">Sacsin/Nov domain-containing protein</fullName>
    </recommendedName>
</protein>
<gene>
    <name evidence="2" type="ORF">F8M41_003391</name>
</gene>
<dbReference type="InterPro" id="IPR058210">
    <property type="entry name" value="SACS/Nov_dom"/>
</dbReference>
<evidence type="ECO:0000313" key="3">
    <source>
        <dbReference type="Proteomes" id="UP000439903"/>
    </source>
</evidence>
<dbReference type="SUPFAM" id="SSF55874">
    <property type="entry name" value="ATPase domain of HSP90 chaperone/DNA topoisomerase II/histidine kinase"/>
    <property type="match status" value="1"/>
</dbReference>
<comment type="caution">
    <text evidence="2">The sequence shown here is derived from an EMBL/GenBank/DDBJ whole genome shotgun (WGS) entry which is preliminary data.</text>
</comment>
<dbReference type="InterPro" id="IPR052972">
    <property type="entry name" value="Sacsin_chaperone_reg"/>
</dbReference>
<dbReference type="InterPro" id="IPR036890">
    <property type="entry name" value="HATPase_C_sf"/>
</dbReference>
<dbReference type="PANTHER" id="PTHR15600:SF42">
    <property type="entry name" value="SACSIN"/>
    <property type="match status" value="1"/>
</dbReference>
<dbReference type="OrthoDB" id="1262810at2759"/>
<dbReference type="Pfam" id="PF25794">
    <property type="entry name" value="SACS"/>
    <property type="match status" value="2"/>
</dbReference>
<sequence length="198" mass="23090">MSDFNPEEEYATRIKNFLTEYPEGSQILREILQNTDDAQSSEQVFILDHNTYPSEKLFDPNLRRFQGPTLLSVNNSIFQEDGFKSLLSLANSGKMDKYDKIGGKIIHPDQFEPFSVALNNPLEGYYEGTIFRYPLRTDKDVADSKISAKKYSIEQVRKMFDIFFEVDNITCLLFLKYIEKISFYEIKKGGRPKRRHIT</sequence>
<dbReference type="EMBL" id="WTPW01000014">
    <property type="protein sequence ID" value="KAF0560057.1"/>
    <property type="molecule type" value="Genomic_DNA"/>
</dbReference>
<proteinExistence type="predicted"/>
<dbReference type="PANTHER" id="PTHR15600">
    <property type="entry name" value="SACSIN"/>
    <property type="match status" value="1"/>
</dbReference>
<organism evidence="2 3">
    <name type="scientific">Gigaspora margarita</name>
    <dbReference type="NCBI Taxonomy" id="4874"/>
    <lineage>
        <taxon>Eukaryota</taxon>
        <taxon>Fungi</taxon>
        <taxon>Fungi incertae sedis</taxon>
        <taxon>Mucoromycota</taxon>
        <taxon>Glomeromycotina</taxon>
        <taxon>Glomeromycetes</taxon>
        <taxon>Diversisporales</taxon>
        <taxon>Gigasporaceae</taxon>
        <taxon>Gigaspora</taxon>
    </lineage>
</organism>
<dbReference type="AlphaFoldDB" id="A0A8H4B4S1"/>
<reference evidence="2 3" key="1">
    <citation type="journal article" date="2019" name="Environ. Microbiol.">
        <title>At the nexus of three kingdoms: the genome of the mycorrhizal fungus Gigaspora margarita provides insights into plant, endobacterial and fungal interactions.</title>
        <authorList>
            <person name="Venice F."/>
            <person name="Ghignone S."/>
            <person name="Salvioli di Fossalunga A."/>
            <person name="Amselem J."/>
            <person name="Novero M."/>
            <person name="Xianan X."/>
            <person name="Sedzielewska Toro K."/>
            <person name="Morin E."/>
            <person name="Lipzen A."/>
            <person name="Grigoriev I.V."/>
            <person name="Henrissat B."/>
            <person name="Martin F.M."/>
            <person name="Bonfante P."/>
        </authorList>
    </citation>
    <scope>NUCLEOTIDE SEQUENCE [LARGE SCALE GENOMIC DNA]</scope>
    <source>
        <strain evidence="2 3">BEG34</strain>
    </source>
</reference>
<dbReference type="GO" id="GO:0030544">
    <property type="term" value="F:Hsp70 protein binding"/>
    <property type="evidence" value="ECO:0007669"/>
    <property type="project" value="TreeGrafter"/>
</dbReference>
<evidence type="ECO:0000313" key="2">
    <source>
        <dbReference type="EMBL" id="KAF0560057.1"/>
    </source>
</evidence>
<evidence type="ECO:0000259" key="1">
    <source>
        <dbReference type="Pfam" id="PF25794"/>
    </source>
</evidence>
<feature type="domain" description="Sacsin/Nov" evidence="1">
    <location>
        <begin position="8"/>
        <end position="102"/>
    </location>
</feature>
<feature type="domain" description="Sacsin/Nov" evidence="1">
    <location>
        <begin position="109"/>
        <end position="194"/>
    </location>
</feature>
<name>A0A8H4B4S1_GIGMA</name>
<dbReference type="Proteomes" id="UP000439903">
    <property type="component" value="Unassembled WGS sequence"/>
</dbReference>
<keyword evidence="3" id="KW-1185">Reference proteome</keyword>
<accession>A0A8H4B4S1</accession>